<reference evidence="5" key="1">
    <citation type="submission" date="2022-07" db="EMBL/GenBank/DDBJ databases">
        <title>Phylogenomic reconstructions and comparative analyses of Kickxellomycotina fungi.</title>
        <authorList>
            <person name="Reynolds N.K."/>
            <person name="Stajich J.E."/>
            <person name="Barry K."/>
            <person name="Grigoriev I.V."/>
            <person name="Crous P."/>
            <person name="Smith M.E."/>
        </authorList>
    </citation>
    <scope>NUCLEOTIDE SEQUENCE</scope>
    <source>
        <strain evidence="5">NBRC 100468</strain>
    </source>
</reference>
<feature type="compositionally biased region" description="Basic and acidic residues" evidence="2">
    <location>
        <begin position="1"/>
        <end position="12"/>
    </location>
</feature>
<dbReference type="InterPro" id="IPR006768">
    <property type="entry name" value="Cwf19-like_C_dom-1"/>
</dbReference>
<protein>
    <submittedName>
        <fullName evidence="5">Pre-mRNA-splicing factor cwf19</fullName>
    </submittedName>
</protein>
<feature type="region of interest" description="Disordered" evidence="2">
    <location>
        <begin position="1"/>
        <end position="231"/>
    </location>
</feature>
<feature type="domain" description="Cwf19-like protein C-terminal" evidence="3">
    <location>
        <begin position="487"/>
        <end position="615"/>
    </location>
</feature>
<dbReference type="Proteomes" id="UP001150538">
    <property type="component" value="Unassembled WGS sequence"/>
</dbReference>
<feature type="compositionally biased region" description="Basic and acidic residues" evidence="2">
    <location>
        <begin position="74"/>
        <end position="83"/>
    </location>
</feature>
<accession>A0A9W8A193</accession>
<sequence>MAGSHSRGEESRHRHRSSRDREGRKHRDYSRSRSRSPRSRHRQREHSKRSSSREKRKSGEKRRHKRKEKKAKSSKKESRHESSSDEDDLDMWVEKEVPNNDDIVPKAKCLEKYKDYGSRSSSNNGDNDSEDQNLPEKVEAERLAIISSTIDEFSTNNQESPTITTNRKPKVDLNKLKSKAMKARMMNLPNADELEREYKEAVDEAERGQEDQLYNDKSSSNKSNEPKVIILPELDSSGVPIKLRAAASTGKRTIPKELEAINKRSINKAKDAEKNEESMDVRELARREMLSKGETEEADRAFAARIARDSKFEEDLDYLDDKAENLARKKKEKSAAQQRQKVIEDYKRLQMSVESCCSCFQHQEGQDGENILPPRLPIVALGARTYLGLPNYEPMCDGHCIISPIEHTVGSILNCDEDTITEIRNFMKTLYRLFAAKDQYPVFMETVTSTNPSRARHCVIECIPIPMEYYGDVPISFQQGLMSSDEEWSQHRKIIDTQVKVKTITKDLPGYVKDMTGSGKTSVESKEVSGGFLSTMTPKLPYFHVWFDPNGGMGHIIENTDLFPPWFGRQTLAGMLDLPPTLYRKPRILLESYKKRRERADEWIKQFNWTRYDWTKAIPS</sequence>
<organism evidence="5 6">
    <name type="scientific">Mycoemilia scoparia</name>
    <dbReference type="NCBI Taxonomy" id="417184"/>
    <lineage>
        <taxon>Eukaryota</taxon>
        <taxon>Fungi</taxon>
        <taxon>Fungi incertae sedis</taxon>
        <taxon>Zoopagomycota</taxon>
        <taxon>Kickxellomycotina</taxon>
        <taxon>Kickxellomycetes</taxon>
        <taxon>Kickxellales</taxon>
        <taxon>Kickxellaceae</taxon>
        <taxon>Mycoemilia</taxon>
    </lineage>
</organism>
<dbReference type="Pfam" id="PF04677">
    <property type="entry name" value="CwfJ_C_1"/>
    <property type="match status" value="1"/>
</dbReference>
<dbReference type="EMBL" id="JANBPU010000083">
    <property type="protein sequence ID" value="KAJ1917026.1"/>
    <property type="molecule type" value="Genomic_DNA"/>
</dbReference>
<evidence type="ECO:0000259" key="4">
    <source>
        <dbReference type="Pfam" id="PF04677"/>
    </source>
</evidence>
<feature type="domain" description="Cwf19-like C-terminal" evidence="4">
    <location>
        <begin position="344"/>
        <end position="478"/>
    </location>
</feature>
<feature type="compositionally biased region" description="Basic and acidic residues" evidence="2">
    <location>
        <begin position="196"/>
        <end position="210"/>
    </location>
</feature>
<feature type="compositionally biased region" description="Basic and acidic residues" evidence="2">
    <location>
        <begin position="92"/>
        <end position="117"/>
    </location>
</feature>
<dbReference type="InterPro" id="IPR040194">
    <property type="entry name" value="Cwf19-like"/>
</dbReference>
<feature type="compositionally biased region" description="Polar residues" evidence="2">
    <location>
        <begin position="146"/>
        <end position="166"/>
    </location>
</feature>
<dbReference type="InterPro" id="IPR006767">
    <property type="entry name" value="Cwf19-like_C_dom-2"/>
</dbReference>
<evidence type="ECO:0000256" key="1">
    <source>
        <dbReference type="ARBA" id="ARBA00006795"/>
    </source>
</evidence>
<proteinExistence type="inferred from homology"/>
<evidence type="ECO:0000256" key="2">
    <source>
        <dbReference type="SAM" id="MobiDB-lite"/>
    </source>
</evidence>
<dbReference type="GO" id="GO:0000398">
    <property type="term" value="P:mRNA splicing, via spliceosome"/>
    <property type="evidence" value="ECO:0007669"/>
    <property type="project" value="TreeGrafter"/>
</dbReference>
<dbReference type="GO" id="GO:0071014">
    <property type="term" value="C:post-mRNA release spliceosomal complex"/>
    <property type="evidence" value="ECO:0007669"/>
    <property type="project" value="TreeGrafter"/>
</dbReference>
<dbReference type="Pfam" id="PF04676">
    <property type="entry name" value="CwfJ_C_2"/>
    <property type="match status" value="1"/>
</dbReference>
<name>A0A9W8A193_9FUNG</name>
<dbReference type="OrthoDB" id="2113965at2759"/>
<keyword evidence="6" id="KW-1185">Reference proteome</keyword>
<feature type="compositionally biased region" description="Basic and acidic residues" evidence="2">
    <location>
        <begin position="19"/>
        <end position="31"/>
    </location>
</feature>
<feature type="compositionally biased region" description="Basic residues" evidence="2">
    <location>
        <begin position="32"/>
        <end position="73"/>
    </location>
</feature>
<comment type="caution">
    <text evidence="5">The sequence shown here is derived from an EMBL/GenBank/DDBJ whole genome shotgun (WGS) entry which is preliminary data.</text>
</comment>
<evidence type="ECO:0000313" key="6">
    <source>
        <dbReference type="Proteomes" id="UP001150538"/>
    </source>
</evidence>
<dbReference type="PANTHER" id="PTHR12072:SF5">
    <property type="entry name" value="CWF19-LIKE PROTEIN 2"/>
    <property type="match status" value="1"/>
</dbReference>
<dbReference type="PANTHER" id="PTHR12072">
    <property type="entry name" value="CWF19, CELL CYCLE CONTROL PROTEIN"/>
    <property type="match status" value="1"/>
</dbReference>
<evidence type="ECO:0000313" key="5">
    <source>
        <dbReference type="EMBL" id="KAJ1917026.1"/>
    </source>
</evidence>
<gene>
    <name evidence="5" type="primary">cwf19</name>
    <name evidence="5" type="ORF">H4219_003435</name>
</gene>
<comment type="similarity">
    <text evidence="1">Belongs to the CWF19 family.</text>
</comment>
<dbReference type="AlphaFoldDB" id="A0A9W8A193"/>
<evidence type="ECO:0000259" key="3">
    <source>
        <dbReference type="Pfam" id="PF04676"/>
    </source>
</evidence>